<comment type="similarity">
    <text evidence="1">Belongs to the WAPL family.</text>
</comment>
<evidence type="ECO:0000313" key="5">
    <source>
        <dbReference type="Proteomes" id="UP000503462"/>
    </source>
</evidence>
<name>A0A6H0XW03_9PEZI</name>
<dbReference type="PANTHER" id="PTHR22100:SF13">
    <property type="entry name" value="WINGS APART-LIKE PROTEIN HOMOLOG"/>
    <property type="match status" value="1"/>
</dbReference>
<dbReference type="Gene3D" id="1.25.10.10">
    <property type="entry name" value="Leucine-rich Repeat Variant"/>
    <property type="match status" value="2"/>
</dbReference>
<feature type="compositionally biased region" description="Polar residues" evidence="2">
    <location>
        <begin position="244"/>
        <end position="270"/>
    </location>
</feature>
<feature type="compositionally biased region" description="Low complexity" evidence="2">
    <location>
        <begin position="348"/>
        <end position="362"/>
    </location>
</feature>
<dbReference type="OrthoDB" id="78088at2759"/>
<reference evidence="4 5" key="1">
    <citation type="journal article" date="2016" name="Sci. Rep.">
        <title>Peltaster fructicola genome reveals evolution from an invasive phytopathogen to an ectophytic parasite.</title>
        <authorList>
            <person name="Xu C."/>
            <person name="Chen H."/>
            <person name="Gleason M.L."/>
            <person name="Xu J.R."/>
            <person name="Liu H."/>
            <person name="Zhang R."/>
            <person name="Sun G."/>
        </authorList>
    </citation>
    <scope>NUCLEOTIDE SEQUENCE [LARGE SCALE GENOMIC DNA]</scope>
    <source>
        <strain evidence="4 5">LNHT1506</strain>
    </source>
</reference>
<feature type="region of interest" description="Disordered" evidence="2">
    <location>
        <begin position="341"/>
        <end position="370"/>
    </location>
</feature>
<feature type="region of interest" description="Disordered" evidence="2">
    <location>
        <begin position="1"/>
        <end position="28"/>
    </location>
</feature>
<dbReference type="Proteomes" id="UP000503462">
    <property type="component" value="Chromosome 3"/>
</dbReference>
<sequence>MPASTPASAQRKKRPATYGKKTGTPTFSGDLGFFDSEYAADPRESKRFSQPRKAHSPAANAVAATNLIAATPSVILPSQPITKDVFDVSFSEDESSVDHIERPALAKAPKKRPLFDDRCLPSIKTSAWSDKRPRLSGTPHKGMASAPADKRSMSKVLPVHIKRMAKPVTQSSVKQTSNPTTLAGMSAIDRLKSRKGFPANSSDDNGDGADIETAAIISDTNKDHMQRAAQEVQPSVKQGKLSRVNKSNHSSPMLQREYTMQSSRQDSALQTDHALSDIEMSEVSEALQASRKVQAPSSPALSTPPRSSLPTPKTKGKYSKGLTPKQDRLWQDLFEDISERDTMHGSRRIAPSASRRISISPPAETPRSSKARLVDQLRAAVPHDDGVDHSDEASSDIDLDEAPPAESVATDIPANARRTASRTVATHLTYTQQRSHLAEDSIEDAMLLNLAHDSSPKRGSNLSNSALEFDDELDTNSVQIRSVHELRARGKSSRIIAEMDELLQDVKQTAARSHQTTALIKLGIKLLNDDFAKTFIQHNHEAILLDLLPDASDELSKALLVTASLLLLRHDLPRPALQRFKDRLLDSTELLRIETDIAALTSTHSTELGRSNMAFSTLLRKTKKLSELWVDGLPDALRVRTLYLRAIDLLVSKLRQNGDTSALLSDDALTVICPPGLFLSADRLDTSIVISLLEALSTLYSPSDWPATVIETIATLPATLSRSSDFSQHTMFLAYRLCLNVTNDKNIDHFLFARAGTLQSLPQDIVTGFKQITDIRPDAEVRKLKFDLLILAIGILINLSEYSKAARQAILQEPSLIEMVNIFKTGHEQAREAVSEDESTSNVAFGYLAIMLANFCQETSVRETVRLHLEDGSLESLVQAVEEFVQHHQRVDRAGFGGEEGHKVWSTFTERLRYVLARLKKHI</sequence>
<dbReference type="InterPro" id="IPR039874">
    <property type="entry name" value="WAPL"/>
</dbReference>
<gene>
    <name evidence="4" type="ORF">AMS68_004147</name>
</gene>
<dbReference type="PANTHER" id="PTHR22100">
    <property type="entry name" value="WINGS APART-LIKE PROTEIN HOMOLOG"/>
    <property type="match status" value="1"/>
</dbReference>
<evidence type="ECO:0000313" key="4">
    <source>
        <dbReference type="EMBL" id="QIW98629.1"/>
    </source>
</evidence>
<accession>A0A6H0XW03</accession>
<feature type="compositionally biased region" description="Polar residues" evidence="2">
    <location>
        <begin position="168"/>
        <end position="183"/>
    </location>
</feature>
<dbReference type="Pfam" id="PF07814">
    <property type="entry name" value="WAPL"/>
    <property type="match status" value="1"/>
</dbReference>
<protein>
    <recommendedName>
        <fullName evidence="3">Wings apart-like protein C-terminal domain-containing protein</fullName>
    </recommendedName>
</protein>
<dbReference type="AlphaFoldDB" id="A0A6H0XW03"/>
<feature type="compositionally biased region" description="Basic and acidic residues" evidence="2">
    <location>
        <begin position="382"/>
        <end position="392"/>
    </location>
</feature>
<feature type="region of interest" description="Disordered" evidence="2">
    <location>
        <begin position="382"/>
        <end position="410"/>
    </location>
</feature>
<feature type="region of interest" description="Disordered" evidence="2">
    <location>
        <begin position="126"/>
        <end position="324"/>
    </location>
</feature>
<proteinExistence type="inferred from homology"/>
<feature type="domain" description="Wings apart-like protein C-terminal" evidence="3">
    <location>
        <begin position="479"/>
        <end position="805"/>
    </location>
</feature>
<dbReference type="InterPro" id="IPR011989">
    <property type="entry name" value="ARM-like"/>
</dbReference>
<dbReference type="InterPro" id="IPR022771">
    <property type="entry name" value="WAPL_C"/>
</dbReference>
<feature type="compositionally biased region" description="Low complexity" evidence="2">
    <location>
        <begin position="295"/>
        <end position="312"/>
    </location>
</feature>
<dbReference type="EMBL" id="CP051141">
    <property type="protein sequence ID" value="QIW98629.1"/>
    <property type="molecule type" value="Genomic_DNA"/>
</dbReference>
<organism evidence="4 5">
    <name type="scientific">Peltaster fructicola</name>
    <dbReference type="NCBI Taxonomy" id="286661"/>
    <lineage>
        <taxon>Eukaryota</taxon>
        <taxon>Fungi</taxon>
        <taxon>Dikarya</taxon>
        <taxon>Ascomycota</taxon>
        <taxon>Pezizomycotina</taxon>
        <taxon>Dothideomycetes</taxon>
        <taxon>Dothideomycetes incertae sedis</taxon>
        <taxon>Peltaster</taxon>
    </lineage>
</organism>
<evidence type="ECO:0000256" key="1">
    <source>
        <dbReference type="ARBA" id="ARBA00006854"/>
    </source>
</evidence>
<evidence type="ECO:0000259" key="3">
    <source>
        <dbReference type="Pfam" id="PF07814"/>
    </source>
</evidence>
<evidence type="ECO:0000256" key="2">
    <source>
        <dbReference type="SAM" id="MobiDB-lite"/>
    </source>
</evidence>
<feature type="compositionally biased region" description="Acidic residues" evidence="2">
    <location>
        <begin position="393"/>
        <end position="403"/>
    </location>
</feature>
<keyword evidence="5" id="KW-1185">Reference proteome</keyword>